<evidence type="ECO:0000313" key="3">
    <source>
        <dbReference type="Proteomes" id="UP000319817"/>
    </source>
</evidence>
<sequence length="409" mass="46196">MSEQAQASAPKKSAPPTQERDMSSMRKYLDRAVVVLKKFGVDSKNTAPQELIALLEEVKHLDEAKVLAIADVIQHMSSFNALVRENVESIKVGNRYMDITTMFDSVREDSKRLIQQLDDGKISGTEKMSNWWMKMRRGSPNDRFEKIVEVYGDVAKDTKEALKSEEAIMEGYIDFRFALKEAEVLARELLDTHAPILEAAKEELSAAQTALDEYAGEDQGGKSKLELRRDESRHRYEKEDENFQLLKDIAENLEIGYDVGETLISKLRQTHTVKERVYRRAVTFFTTNEHVFTILGTVYTSQHGLHEVTQATEAMKEGVNKGLEDVAELGRELERAALKAGYGSTIDPESVQKLVDAISGFQIESLEMIAELRKESEESTKAIRKSVEQGKKKYQETLAKHARGDSLNG</sequence>
<feature type="region of interest" description="Disordered" evidence="1">
    <location>
        <begin position="377"/>
        <end position="409"/>
    </location>
</feature>
<feature type="region of interest" description="Disordered" evidence="1">
    <location>
        <begin position="212"/>
        <end position="233"/>
    </location>
</feature>
<reference evidence="2 3" key="1">
    <citation type="submission" date="2019-02" db="EMBL/GenBank/DDBJ databases">
        <title>Deep-cultivation of Planctomycetes and their phenomic and genomic characterization uncovers novel biology.</title>
        <authorList>
            <person name="Wiegand S."/>
            <person name="Jogler M."/>
            <person name="Boedeker C."/>
            <person name="Pinto D."/>
            <person name="Vollmers J."/>
            <person name="Rivas-Marin E."/>
            <person name="Kohn T."/>
            <person name="Peeters S.H."/>
            <person name="Heuer A."/>
            <person name="Rast P."/>
            <person name="Oberbeckmann S."/>
            <person name="Bunk B."/>
            <person name="Jeske O."/>
            <person name="Meyerdierks A."/>
            <person name="Storesund J.E."/>
            <person name="Kallscheuer N."/>
            <person name="Luecker S."/>
            <person name="Lage O.M."/>
            <person name="Pohl T."/>
            <person name="Merkel B.J."/>
            <person name="Hornburger P."/>
            <person name="Mueller R.-W."/>
            <person name="Bruemmer F."/>
            <person name="Labrenz M."/>
            <person name="Spormann A.M."/>
            <person name="Op den Camp H."/>
            <person name="Overmann J."/>
            <person name="Amann R."/>
            <person name="Jetten M.S.M."/>
            <person name="Mascher T."/>
            <person name="Medema M.H."/>
            <person name="Devos D.P."/>
            <person name="Kaster A.-K."/>
            <person name="Ovreas L."/>
            <person name="Rohde M."/>
            <person name="Galperin M.Y."/>
            <person name="Jogler C."/>
        </authorList>
    </citation>
    <scope>NUCLEOTIDE SEQUENCE [LARGE SCALE GENOMIC DNA]</scope>
    <source>
        <strain evidence="2 3">K23_9</strain>
    </source>
</reference>
<evidence type="ECO:0008006" key="4">
    <source>
        <dbReference type="Google" id="ProtNLM"/>
    </source>
</evidence>
<dbReference type="AlphaFoldDB" id="A0A517P2P3"/>
<accession>A0A517P2P3</accession>
<keyword evidence="3" id="KW-1185">Reference proteome</keyword>
<proteinExistence type="predicted"/>
<feature type="compositionally biased region" description="Low complexity" evidence="1">
    <location>
        <begin position="1"/>
        <end position="16"/>
    </location>
</feature>
<feature type="compositionally biased region" description="Basic and acidic residues" evidence="1">
    <location>
        <begin position="219"/>
        <end position="233"/>
    </location>
</feature>
<dbReference type="Proteomes" id="UP000319817">
    <property type="component" value="Chromosome"/>
</dbReference>
<dbReference type="RefSeq" id="WP_145421381.1">
    <property type="nucleotide sequence ID" value="NZ_CP036526.1"/>
</dbReference>
<dbReference type="EMBL" id="CP036526">
    <property type="protein sequence ID" value="QDT13644.1"/>
    <property type="molecule type" value="Genomic_DNA"/>
</dbReference>
<gene>
    <name evidence="2" type="ORF">K239x_56640</name>
</gene>
<evidence type="ECO:0000256" key="1">
    <source>
        <dbReference type="SAM" id="MobiDB-lite"/>
    </source>
</evidence>
<organism evidence="2 3">
    <name type="scientific">Stieleria marina</name>
    <dbReference type="NCBI Taxonomy" id="1930275"/>
    <lineage>
        <taxon>Bacteria</taxon>
        <taxon>Pseudomonadati</taxon>
        <taxon>Planctomycetota</taxon>
        <taxon>Planctomycetia</taxon>
        <taxon>Pirellulales</taxon>
        <taxon>Pirellulaceae</taxon>
        <taxon>Stieleria</taxon>
    </lineage>
</organism>
<name>A0A517P2P3_9BACT</name>
<feature type="region of interest" description="Disordered" evidence="1">
    <location>
        <begin position="1"/>
        <end position="23"/>
    </location>
</feature>
<evidence type="ECO:0000313" key="2">
    <source>
        <dbReference type="EMBL" id="QDT13644.1"/>
    </source>
</evidence>
<dbReference type="OrthoDB" id="247330at2"/>
<protein>
    <recommendedName>
        <fullName evidence="4">Cell surface protein</fullName>
    </recommendedName>
</protein>